<sequence>MGNSYGASDNCCGECDSCCCSAPPLFHEDFLNDGIPTPQNSMCPPGYEGETYCGTENPSRYANQQPAQGYYPNRQQFMQHQFPAAPHSYETHLPQNHYHGYGQRGGIPMQYQPQMPSYAPIRPNFY</sequence>
<dbReference type="AlphaFoldDB" id="A0ABD2QLL6"/>
<keyword evidence="2" id="KW-1185">Reference proteome</keyword>
<evidence type="ECO:0000313" key="2">
    <source>
        <dbReference type="Proteomes" id="UP001626550"/>
    </source>
</evidence>
<gene>
    <name evidence="1" type="ORF">Ciccas_000999</name>
</gene>
<evidence type="ECO:0000313" key="1">
    <source>
        <dbReference type="EMBL" id="KAL3320330.1"/>
    </source>
</evidence>
<protein>
    <submittedName>
        <fullName evidence="1">Uncharacterized protein</fullName>
    </submittedName>
</protein>
<dbReference type="EMBL" id="JBJKFK010000060">
    <property type="protein sequence ID" value="KAL3320330.1"/>
    <property type="molecule type" value="Genomic_DNA"/>
</dbReference>
<name>A0ABD2QLL6_9PLAT</name>
<reference evidence="1 2" key="1">
    <citation type="submission" date="2024-11" db="EMBL/GenBank/DDBJ databases">
        <title>Adaptive evolution of stress response genes in parasites aligns with host niche diversity.</title>
        <authorList>
            <person name="Hahn C."/>
            <person name="Resl P."/>
        </authorList>
    </citation>
    <scope>NUCLEOTIDE SEQUENCE [LARGE SCALE GENOMIC DNA]</scope>
    <source>
        <strain evidence="1">EGGRZ-B1_66</strain>
        <tissue evidence="1">Body</tissue>
    </source>
</reference>
<comment type="caution">
    <text evidence="1">The sequence shown here is derived from an EMBL/GenBank/DDBJ whole genome shotgun (WGS) entry which is preliminary data.</text>
</comment>
<accession>A0ABD2QLL6</accession>
<dbReference type="Proteomes" id="UP001626550">
    <property type="component" value="Unassembled WGS sequence"/>
</dbReference>
<organism evidence="1 2">
    <name type="scientific">Cichlidogyrus casuarinus</name>
    <dbReference type="NCBI Taxonomy" id="1844966"/>
    <lineage>
        <taxon>Eukaryota</taxon>
        <taxon>Metazoa</taxon>
        <taxon>Spiralia</taxon>
        <taxon>Lophotrochozoa</taxon>
        <taxon>Platyhelminthes</taxon>
        <taxon>Monogenea</taxon>
        <taxon>Monopisthocotylea</taxon>
        <taxon>Dactylogyridea</taxon>
        <taxon>Ancyrocephalidae</taxon>
        <taxon>Cichlidogyrus</taxon>
    </lineage>
</organism>
<proteinExistence type="predicted"/>